<dbReference type="PANTHER" id="PTHR21268:SF2">
    <property type="entry name" value="NADH DEHYDROGENASE [UBIQUINONE] IRON-SULFUR PROTEIN 5"/>
    <property type="match status" value="1"/>
</dbReference>
<evidence type="ECO:0000256" key="9">
    <source>
        <dbReference type="ARBA" id="ARBA00023128"/>
    </source>
</evidence>
<keyword evidence="5" id="KW-0813">Transport</keyword>
<proteinExistence type="inferred from homology"/>
<feature type="disulfide bond" evidence="12">
    <location>
        <begin position="38"/>
        <end position="71"/>
    </location>
</feature>
<evidence type="ECO:0000256" key="11">
    <source>
        <dbReference type="ARBA" id="ARBA00023157"/>
    </source>
</evidence>
<evidence type="ECO:0000256" key="4">
    <source>
        <dbReference type="ARBA" id="ARBA00007372"/>
    </source>
</evidence>
<evidence type="ECO:0000256" key="1">
    <source>
        <dbReference type="ARBA" id="ARBA00003195"/>
    </source>
</evidence>
<evidence type="ECO:0000256" key="13">
    <source>
        <dbReference type="SAM" id="MobiDB-lite"/>
    </source>
</evidence>
<dbReference type="GO" id="GO:0005758">
    <property type="term" value="C:mitochondrial intermembrane space"/>
    <property type="evidence" value="ECO:0007669"/>
    <property type="project" value="UniProtKB-SubCell"/>
</dbReference>
<evidence type="ECO:0000256" key="8">
    <source>
        <dbReference type="ARBA" id="ARBA00022982"/>
    </source>
</evidence>
<keyword evidence="10" id="KW-0472">Membrane</keyword>
<dbReference type="Pfam" id="PF10200">
    <property type="entry name" value="Ndufs5"/>
    <property type="match status" value="1"/>
</dbReference>
<feature type="disulfide bond" evidence="12">
    <location>
        <begin position="48"/>
        <end position="61"/>
    </location>
</feature>
<evidence type="ECO:0000313" key="14">
    <source>
        <dbReference type="EMBL" id="CAG7824638.1"/>
    </source>
</evidence>
<evidence type="ECO:0000313" key="15">
    <source>
        <dbReference type="Proteomes" id="UP000708208"/>
    </source>
</evidence>
<keyword evidence="9" id="KW-0496">Mitochondrion</keyword>
<dbReference type="Proteomes" id="UP000708208">
    <property type="component" value="Unassembled WGS sequence"/>
</dbReference>
<gene>
    <name evidence="14" type="ORF">AFUS01_LOCUS34786</name>
</gene>
<evidence type="ECO:0000256" key="7">
    <source>
        <dbReference type="ARBA" id="ARBA00022792"/>
    </source>
</evidence>
<protein>
    <recommendedName>
        <fullName evidence="16">NADH dehydrogenase [ubiquinone] iron-sulfur protein 5</fullName>
    </recommendedName>
</protein>
<evidence type="ECO:0000256" key="5">
    <source>
        <dbReference type="ARBA" id="ARBA00022448"/>
    </source>
</evidence>
<feature type="region of interest" description="Disordered" evidence="13">
    <location>
        <begin position="96"/>
        <end position="125"/>
    </location>
</feature>
<name>A0A8J2PKM2_9HEXA</name>
<keyword evidence="15" id="KW-1185">Reference proteome</keyword>
<dbReference type="OrthoDB" id="9992197at2759"/>
<keyword evidence="7" id="KW-0999">Mitochondrion inner membrane</keyword>
<dbReference type="EMBL" id="CAJVCH010533515">
    <property type="protein sequence ID" value="CAG7824638.1"/>
    <property type="molecule type" value="Genomic_DNA"/>
</dbReference>
<keyword evidence="8" id="KW-0249">Electron transport</keyword>
<evidence type="ECO:0000256" key="3">
    <source>
        <dbReference type="ARBA" id="ARBA00004637"/>
    </source>
</evidence>
<keyword evidence="11 12" id="KW-1015">Disulfide bond</keyword>
<comment type="function">
    <text evidence="1">Accessory subunit of the mitochondrial membrane respiratory chain NADH dehydrogenase (Complex I), that is believed not to be involved in catalysis. Complex I functions in the transfer of electrons from NADH to the respiratory chain. The immediate electron acceptor for the enzyme is believed to be ubiquinone.</text>
</comment>
<evidence type="ECO:0000256" key="12">
    <source>
        <dbReference type="PIRSR" id="PIRSR619342-50"/>
    </source>
</evidence>
<organism evidence="14 15">
    <name type="scientific">Allacma fusca</name>
    <dbReference type="NCBI Taxonomy" id="39272"/>
    <lineage>
        <taxon>Eukaryota</taxon>
        <taxon>Metazoa</taxon>
        <taxon>Ecdysozoa</taxon>
        <taxon>Arthropoda</taxon>
        <taxon>Hexapoda</taxon>
        <taxon>Collembola</taxon>
        <taxon>Symphypleona</taxon>
        <taxon>Sminthuridae</taxon>
        <taxon>Allacma</taxon>
    </lineage>
</organism>
<evidence type="ECO:0000256" key="6">
    <source>
        <dbReference type="ARBA" id="ARBA00022660"/>
    </source>
</evidence>
<comment type="subcellular location">
    <subcellularLocation>
        <location evidence="3">Mitochondrion inner membrane</location>
        <topology evidence="3">Peripheral membrane protein</topology>
    </subcellularLocation>
    <subcellularLocation>
        <location evidence="2">Mitochondrion intermembrane space</location>
    </subcellularLocation>
</comment>
<dbReference type="InterPro" id="IPR019342">
    <property type="entry name" value="NADH_UbQ_OxRdtase_FeS-su5"/>
</dbReference>
<accession>A0A8J2PKM2</accession>
<dbReference type="GO" id="GO:0005743">
    <property type="term" value="C:mitochondrial inner membrane"/>
    <property type="evidence" value="ECO:0007669"/>
    <property type="project" value="UniProtKB-SubCell"/>
</dbReference>
<evidence type="ECO:0008006" key="16">
    <source>
        <dbReference type="Google" id="ProtNLM"/>
    </source>
</evidence>
<reference evidence="14" key="1">
    <citation type="submission" date="2021-06" db="EMBL/GenBank/DDBJ databases">
        <authorList>
            <person name="Hodson N. C."/>
            <person name="Mongue J. A."/>
            <person name="Jaron S. K."/>
        </authorList>
    </citation>
    <scope>NUCLEOTIDE SEQUENCE</scope>
</reference>
<evidence type="ECO:0000256" key="10">
    <source>
        <dbReference type="ARBA" id="ARBA00023136"/>
    </source>
</evidence>
<dbReference type="PANTHER" id="PTHR21268">
    <property type="entry name" value="NADH DEHYDROGENASE [UBIQUINONE] IRON-SULFUR PROTEIN 5"/>
    <property type="match status" value="1"/>
</dbReference>
<keyword evidence="6" id="KW-0679">Respiratory chain</keyword>
<comment type="similarity">
    <text evidence="4">Belongs to the complex I NDUFS5 subunit family.</text>
</comment>
<evidence type="ECO:0000256" key="2">
    <source>
        <dbReference type="ARBA" id="ARBA00004569"/>
    </source>
</evidence>
<comment type="caution">
    <text evidence="14">The sequence shown here is derived from an EMBL/GenBank/DDBJ whole genome shotgun (WGS) entry which is preliminary data.</text>
</comment>
<dbReference type="AlphaFoldDB" id="A0A8J2PKM2"/>
<sequence>MGIINTKPSETGTLETPVLRNPLTDAFATIGFHEGTECEDMEMNMLDCYEAMGPVKGREYCKLYFQDFMECSRKWKQLHRVGDMRRERRKQWLKGLMGQGPRVPLSAGCPQHDGVGTEALNDTNK</sequence>